<keyword evidence="2" id="KW-0732">Signal</keyword>
<dbReference type="RefSeq" id="WP_188070969.1">
    <property type="nucleotide sequence ID" value="NZ_JACIDT010000003.1"/>
</dbReference>
<accession>A0A7W6FNT1</accession>
<keyword evidence="4" id="KW-1185">Reference proteome</keyword>
<dbReference type="AlphaFoldDB" id="A0A7W6FNT1"/>
<comment type="caution">
    <text evidence="3">The sequence shown here is derived from an EMBL/GenBank/DDBJ whole genome shotgun (WGS) entry which is preliminary data.</text>
</comment>
<feature type="region of interest" description="Disordered" evidence="1">
    <location>
        <begin position="17"/>
        <end position="42"/>
    </location>
</feature>
<evidence type="ECO:0000313" key="4">
    <source>
        <dbReference type="Proteomes" id="UP000571950"/>
    </source>
</evidence>
<dbReference type="Proteomes" id="UP000571950">
    <property type="component" value="Unassembled WGS sequence"/>
</dbReference>
<sequence>MRRALLLLLAGLLTACGPQGQGEGDRTPPAARQGAAPAPATGVNPLERAALAAGVVADGQELSPVGLYRQRHEAGRDSLCILPPPKGKEGEPMRFGLEASFGENIECHGQGDAKPSGDKLILNFSRSACLIVARYEGDRILLPGTLDSACRKLCSERGSLEGVSFPRVSREASVAAAAEARGGGALCPAA</sequence>
<proteinExistence type="predicted"/>
<evidence type="ECO:0008006" key="5">
    <source>
        <dbReference type="Google" id="ProtNLM"/>
    </source>
</evidence>
<evidence type="ECO:0000256" key="1">
    <source>
        <dbReference type="SAM" id="MobiDB-lite"/>
    </source>
</evidence>
<reference evidence="3 4" key="1">
    <citation type="submission" date="2020-08" db="EMBL/GenBank/DDBJ databases">
        <title>Genomic Encyclopedia of Type Strains, Phase IV (KMG-IV): sequencing the most valuable type-strain genomes for metagenomic binning, comparative biology and taxonomic classification.</title>
        <authorList>
            <person name="Goeker M."/>
        </authorList>
    </citation>
    <scope>NUCLEOTIDE SEQUENCE [LARGE SCALE GENOMIC DNA]</scope>
    <source>
        <strain evidence="3 4">DSM 26189</strain>
    </source>
</reference>
<feature type="chain" id="PRO_5031315737" description="Lipoprotein" evidence="2">
    <location>
        <begin position="21"/>
        <end position="190"/>
    </location>
</feature>
<organism evidence="3 4">
    <name type="scientific">Sphingobium jiangsuense</name>
    <dbReference type="NCBI Taxonomy" id="870476"/>
    <lineage>
        <taxon>Bacteria</taxon>
        <taxon>Pseudomonadati</taxon>
        <taxon>Pseudomonadota</taxon>
        <taxon>Alphaproteobacteria</taxon>
        <taxon>Sphingomonadales</taxon>
        <taxon>Sphingomonadaceae</taxon>
        <taxon>Sphingobium</taxon>
    </lineage>
</organism>
<name>A0A7W6FNT1_9SPHN</name>
<evidence type="ECO:0000256" key="2">
    <source>
        <dbReference type="SAM" id="SignalP"/>
    </source>
</evidence>
<feature type="compositionally biased region" description="Low complexity" evidence="1">
    <location>
        <begin position="27"/>
        <end position="42"/>
    </location>
</feature>
<evidence type="ECO:0000313" key="3">
    <source>
        <dbReference type="EMBL" id="MBB3925406.1"/>
    </source>
</evidence>
<dbReference type="EMBL" id="JACIDT010000003">
    <property type="protein sequence ID" value="MBB3925406.1"/>
    <property type="molecule type" value="Genomic_DNA"/>
</dbReference>
<gene>
    <name evidence="3" type="ORF">GGR43_001119</name>
</gene>
<protein>
    <recommendedName>
        <fullName evidence="5">Lipoprotein</fullName>
    </recommendedName>
</protein>
<feature type="signal peptide" evidence="2">
    <location>
        <begin position="1"/>
        <end position="20"/>
    </location>
</feature>
<dbReference type="PROSITE" id="PS51257">
    <property type="entry name" value="PROKAR_LIPOPROTEIN"/>
    <property type="match status" value="1"/>
</dbReference>